<reference evidence="2 3" key="1">
    <citation type="submission" date="2021-02" db="EMBL/GenBank/DDBJ databases">
        <title>Variation within the Batrachochytrium salamandrivorans European outbreak.</title>
        <authorList>
            <person name="Kelly M."/>
            <person name="Pasmans F."/>
            <person name="Shea T.P."/>
            <person name="Munoz J.F."/>
            <person name="Carranza S."/>
            <person name="Cuomo C.A."/>
            <person name="Martel A."/>
        </authorList>
    </citation>
    <scope>NUCLEOTIDE SEQUENCE [LARGE SCALE GENOMIC DNA]</scope>
    <source>
        <strain evidence="2 3">AMFP18/2</strain>
    </source>
</reference>
<dbReference type="EMBL" id="JAFCIX010000194">
    <property type="protein sequence ID" value="KAH6596745.1"/>
    <property type="molecule type" value="Genomic_DNA"/>
</dbReference>
<protein>
    <submittedName>
        <fullName evidence="2">Uncharacterized protein</fullName>
    </submittedName>
</protein>
<feature type="compositionally biased region" description="Basic and acidic residues" evidence="1">
    <location>
        <begin position="109"/>
        <end position="119"/>
    </location>
</feature>
<dbReference type="Proteomes" id="UP001648503">
    <property type="component" value="Unassembled WGS sequence"/>
</dbReference>
<feature type="compositionally biased region" description="Polar residues" evidence="1">
    <location>
        <begin position="15"/>
        <end position="28"/>
    </location>
</feature>
<evidence type="ECO:0000313" key="3">
    <source>
        <dbReference type="Proteomes" id="UP001648503"/>
    </source>
</evidence>
<evidence type="ECO:0000256" key="1">
    <source>
        <dbReference type="SAM" id="MobiDB-lite"/>
    </source>
</evidence>
<organism evidence="2 3">
    <name type="scientific">Batrachochytrium salamandrivorans</name>
    <dbReference type="NCBI Taxonomy" id="1357716"/>
    <lineage>
        <taxon>Eukaryota</taxon>
        <taxon>Fungi</taxon>
        <taxon>Fungi incertae sedis</taxon>
        <taxon>Chytridiomycota</taxon>
        <taxon>Chytridiomycota incertae sedis</taxon>
        <taxon>Chytridiomycetes</taxon>
        <taxon>Rhizophydiales</taxon>
        <taxon>Rhizophydiales incertae sedis</taxon>
        <taxon>Batrachochytrium</taxon>
    </lineage>
</organism>
<accession>A0ABQ8FE43</accession>
<sequence>MKFNALVVAAMVITSSEPNSQVHGQQPGVTCGATEREWKPVENGLQPGVPQGPSDDELGPGVPHEPSMYKARREMAQGTSENEPISRSPQDPSEYDSEPAMQQGPSRNRVREAVHKLESEMTQDSQRYKSKPAMVQDSQMHEQTSESSLSIPARELEQAASEGLSENELRLRSPQELPEYDSKPEMLQSSSKNGPKSESPPDSQMHRL</sequence>
<proteinExistence type="predicted"/>
<feature type="non-terminal residue" evidence="2">
    <location>
        <position position="208"/>
    </location>
</feature>
<gene>
    <name evidence="2" type="ORF">BASA50_004940</name>
</gene>
<evidence type="ECO:0000313" key="2">
    <source>
        <dbReference type="EMBL" id="KAH6596745.1"/>
    </source>
</evidence>
<keyword evidence="3" id="KW-1185">Reference proteome</keyword>
<comment type="caution">
    <text evidence="2">The sequence shown here is derived from an EMBL/GenBank/DDBJ whole genome shotgun (WGS) entry which is preliminary data.</text>
</comment>
<feature type="region of interest" description="Disordered" evidence="1">
    <location>
        <begin position="15"/>
        <end position="208"/>
    </location>
</feature>
<feature type="compositionally biased region" description="Polar residues" evidence="1">
    <location>
        <begin position="77"/>
        <end position="91"/>
    </location>
</feature>
<name>A0ABQ8FE43_9FUNG</name>
<feature type="compositionally biased region" description="Polar residues" evidence="1">
    <location>
        <begin position="187"/>
        <end position="202"/>
    </location>
</feature>